<feature type="transmembrane region" description="Helical" evidence="11">
    <location>
        <begin position="98"/>
        <end position="123"/>
    </location>
</feature>
<keyword evidence="4" id="KW-0762">Sugar transport</keyword>
<comment type="similarity">
    <text evidence="2">Belongs to the major facilitator superfamily. Organophosphate:Pi antiporter (OPA) (TC 2.A.1.4) family.</text>
</comment>
<keyword evidence="3" id="KW-0813">Transport</keyword>
<keyword evidence="5 11" id="KW-0812">Transmembrane</keyword>
<feature type="transmembrane region" description="Helical" evidence="11">
    <location>
        <begin position="33"/>
        <end position="55"/>
    </location>
</feature>
<dbReference type="InterPro" id="IPR011701">
    <property type="entry name" value="MFS"/>
</dbReference>
<dbReference type="Gene3D" id="1.20.1250.20">
    <property type="entry name" value="MFS general substrate transporter like domains"/>
    <property type="match status" value="2"/>
</dbReference>
<feature type="transmembrane region" description="Helical" evidence="11">
    <location>
        <begin position="366"/>
        <end position="389"/>
    </location>
</feature>
<dbReference type="PANTHER" id="PTHR43184:SF12">
    <property type="entry name" value="SUGAR PHOSPHATE EXCHANGER 3"/>
    <property type="match status" value="1"/>
</dbReference>
<evidence type="ECO:0000256" key="11">
    <source>
        <dbReference type="SAM" id="Phobius"/>
    </source>
</evidence>
<proteinExistence type="inferred from homology"/>
<feature type="transmembrane region" description="Helical" evidence="11">
    <location>
        <begin position="401"/>
        <end position="424"/>
    </location>
</feature>
<feature type="transmembrane region" description="Helical" evidence="11">
    <location>
        <begin position="326"/>
        <end position="354"/>
    </location>
</feature>
<gene>
    <name evidence="13" type="ORF">LAZ67_2000237</name>
</gene>
<dbReference type="Proteomes" id="UP001235939">
    <property type="component" value="Chromosome 02"/>
</dbReference>
<evidence type="ECO:0000313" key="14">
    <source>
        <dbReference type="Proteomes" id="UP001235939"/>
    </source>
</evidence>
<name>A0ABY6K392_9ARAC</name>
<dbReference type="InterPro" id="IPR000849">
    <property type="entry name" value="Sugar_P_transporter"/>
</dbReference>
<organism evidence="13 14">
    <name type="scientific">Cordylochernes scorpioides</name>
    <dbReference type="NCBI Taxonomy" id="51811"/>
    <lineage>
        <taxon>Eukaryota</taxon>
        <taxon>Metazoa</taxon>
        <taxon>Ecdysozoa</taxon>
        <taxon>Arthropoda</taxon>
        <taxon>Chelicerata</taxon>
        <taxon>Arachnida</taxon>
        <taxon>Pseudoscorpiones</taxon>
        <taxon>Cheliferoidea</taxon>
        <taxon>Chernetidae</taxon>
        <taxon>Cordylochernes</taxon>
    </lineage>
</organism>
<evidence type="ECO:0000256" key="7">
    <source>
        <dbReference type="ARBA" id="ARBA00023136"/>
    </source>
</evidence>
<accession>A0ABY6K392</accession>
<evidence type="ECO:0000259" key="12">
    <source>
        <dbReference type="PROSITE" id="PS50850"/>
    </source>
</evidence>
<comment type="subcellular location">
    <subcellularLocation>
        <location evidence="1">Membrane</location>
        <topology evidence="1">Multi-pass membrane protein</topology>
    </subcellularLocation>
</comment>
<evidence type="ECO:0000256" key="2">
    <source>
        <dbReference type="ARBA" id="ARBA00009598"/>
    </source>
</evidence>
<dbReference type="InterPro" id="IPR020846">
    <property type="entry name" value="MFS_dom"/>
</dbReference>
<feature type="compositionally biased region" description="Polar residues" evidence="10">
    <location>
        <begin position="198"/>
        <end position="217"/>
    </location>
</feature>
<feature type="transmembrane region" description="Helical" evidence="11">
    <location>
        <begin position="160"/>
        <end position="180"/>
    </location>
</feature>
<feature type="transmembrane region" description="Helical" evidence="11">
    <location>
        <begin position="67"/>
        <end position="92"/>
    </location>
</feature>
<dbReference type="Pfam" id="PF07690">
    <property type="entry name" value="MFS_1"/>
    <property type="match status" value="1"/>
</dbReference>
<evidence type="ECO:0000256" key="9">
    <source>
        <dbReference type="ARBA" id="ARBA00042039"/>
    </source>
</evidence>
<dbReference type="SUPFAM" id="SSF103473">
    <property type="entry name" value="MFS general substrate transporter"/>
    <property type="match status" value="1"/>
</dbReference>
<feature type="transmembrane region" description="Helical" evidence="11">
    <location>
        <begin position="130"/>
        <end position="148"/>
    </location>
</feature>
<feature type="domain" description="Major facilitator superfamily (MFS) profile" evidence="12">
    <location>
        <begin position="1"/>
        <end position="427"/>
    </location>
</feature>
<evidence type="ECO:0000256" key="5">
    <source>
        <dbReference type="ARBA" id="ARBA00022692"/>
    </source>
</evidence>
<evidence type="ECO:0000256" key="6">
    <source>
        <dbReference type="ARBA" id="ARBA00022989"/>
    </source>
</evidence>
<dbReference type="InterPro" id="IPR036259">
    <property type="entry name" value="MFS_trans_sf"/>
</dbReference>
<dbReference type="PANTHER" id="PTHR43184">
    <property type="entry name" value="MAJOR FACILITATOR SUPERFAMILY TRANSPORTER 16, ISOFORM B"/>
    <property type="match status" value="1"/>
</dbReference>
<dbReference type="PROSITE" id="PS50850">
    <property type="entry name" value="MFS"/>
    <property type="match status" value="1"/>
</dbReference>
<evidence type="ECO:0000256" key="10">
    <source>
        <dbReference type="SAM" id="MobiDB-lite"/>
    </source>
</evidence>
<feature type="region of interest" description="Disordered" evidence="10">
    <location>
        <begin position="193"/>
        <end position="220"/>
    </location>
</feature>
<keyword evidence="6 11" id="KW-1133">Transmembrane helix</keyword>
<sequence length="454" mass="49500">MGELWSPQDLNNSKFYDNDQWNSHRLFNTPDDAAIFMGSLDTAFMVSYSVGLFISGALGDRFNLRKVLAFGMISSAITVIFFGCVSEWLHIYNYSWYLVFWCLTGLLQSTGWPTVVAIIGYWFGKSSRGLIMGIWGASPSVGNIIGSYSSSFFLPYGYEYSFLVPAAVILAGGIVVYFGLISTPQEAGLPEVEEESNDNSPLIGSSQSSLNGTVNESDSTKPKAINFCKAVMIPGVIAYSLCYACLKFVNYSFFFWLPFYLQDKYGWSESKSDFLSTFYDGGGIIGSIVGGLVSDYIGFRSPVVGILLFAGCPSLLGYYFSPKNQIANAALMGLTGFFINGAANLISTAIAADLGRQKDLSGNSEALATVTGIIDGTGSAGAAIGQLLIPLLKSKNTKNNWLLIFILFIAMTFLTLLCIAGIIWKDIKLMLEGRGYRRQHRPSVSQLQRAVSYS</sequence>
<evidence type="ECO:0000256" key="3">
    <source>
        <dbReference type="ARBA" id="ARBA00022448"/>
    </source>
</evidence>
<protein>
    <recommendedName>
        <fullName evidence="8">Sugar phosphate exchanger 3</fullName>
    </recommendedName>
    <alternativeName>
        <fullName evidence="9">Solute carrier family 37 member 3</fullName>
    </alternativeName>
</protein>
<feature type="transmembrane region" description="Helical" evidence="11">
    <location>
        <begin position="231"/>
        <end position="257"/>
    </location>
</feature>
<evidence type="ECO:0000256" key="8">
    <source>
        <dbReference type="ARBA" id="ARBA00041091"/>
    </source>
</evidence>
<evidence type="ECO:0000256" key="1">
    <source>
        <dbReference type="ARBA" id="ARBA00004141"/>
    </source>
</evidence>
<dbReference type="PIRSF" id="PIRSF002808">
    <property type="entry name" value="Hexose_phosphate_transp"/>
    <property type="match status" value="1"/>
</dbReference>
<dbReference type="EMBL" id="CP092864">
    <property type="protein sequence ID" value="UYV62353.1"/>
    <property type="molecule type" value="Genomic_DNA"/>
</dbReference>
<keyword evidence="7 11" id="KW-0472">Membrane</keyword>
<evidence type="ECO:0000256" key="4">
    <source>
        <dbReference type="ARBA" id="ARBA00022597"/>
    </source>
</evidence>
<evidence type="ECO:0000313" key="13">
    <source>
        <dbReference type="EMBL" id="UYV62353.1"/>
    </source>
</evidence>
<keyword evidence="14" id="KW-1185">Reference proteome</keyword>
<reference evidence="13 14" key="1">
    <citation type="submission" date="2022-01" db="EMBL/GenBank/DDBJ databases">
        <title>A chromosomal length assembly of Cordylochernes scorpioides.</title>
        <authorList>
            <person name="Zeh D."/>
            <person name="Zeh J."/>
        </authorList>
    </citation>
    <scope>NUCLEOTIDE SEQUENCE [LARGE SCALE GENOMIC DNA]</scope>
    <source>
        <strain evidence="13">IN4F17</strain>
        <tissue evidence="13">Whole Body</tissue>
    </source>
</reference>
<feature type="transmembrane region" description="Helical" evidence="11">
    <location>
        <begin position="303"/>
        <end position="320"/>
    </location>
</feature>